<evidence type="ECO:0000313" key="3">
    <source>
        <dbReference type="Proteomes" id="UP000075683"/>
    </source>
</evidence>
<evidence type="ECO:0000313" key="2">
    <source>
        <dbReference type="EMBL" id="KYD20687.1"/>
    </source>
</evidence>
<comment type="caution">
    <text evidence="2">The sequence shown here is derived from an EMBL/GenBank/DDBJ whole genome shotgun (WGS) entry which is preliminary data.</text>
</comment>
<name>A0A150M810_9BACI</name>
<dbReference type="Proteomes" id="UP000075683">
    <property type="component" value="Unassembled WGS sequence"/>
</dbReference>
<sequence>MALQAGASRGHPVVFRCRDAFGPLSAGVAPRRGEGSRVMPAWDAADRTAC</sequence>
<accession>A0A150M810</accession>
<feature type="region of interest" description="Disordered" evidence="1">
    <location>
        <begin position="26"/>
        <end position="50"/>
    </location>
</feature>
<gene>
    <name evidence="2" type="ORF">B4135_0069</name>
</gene>
<protein>
    <submittedName>
        <fullName evidence="2">Uncharacterized protein</fullName>
    </submittedName>
</protein>
<organism evidence="2 3">
    <name type="scientific">Caldibacillus debilis</name>
    <dbReference type="NCBI Taxonomy" id="301148"/>
    <lineage>
        <taxon>Bacteria</taxon>
        <taxon>Bacillati</taxon>
        <taxon>Bacillota</taxon>
        <taxon>Bacilli</taxon>
        <taxon>Bacillales</taxon>
        <taxon>Bacillaceae</taxon>
        <taxon>Caldibacillus</taxon>
    </lineage>
</organism>
<reference evidence="2 3" key="1">
    <citation type="submission" date="2016-01" db="EMBL/GenBank/DDBJ databases">
        <title>Draft Genome Sequences of Seven Thermophilic Sporeformers Isolated from Foods.</title>
        <authorList>
            <person name="Berendsen E.M."/>
            <person name="Wells-Bennik M.H."/>
            <person name="Krawcyk A.O."/>
            <person name="De Jong A."/>
            <person name="Holsappel S."/>
            <person name="Eijlander R.T."/>
            <person name="Kuipers O.P."/>
        </authorList>
    </citation>
    <scope>NUCLEOTIDE SEQUENCE [LARGE SCALE GENOMIC DNA]</scope>
    <source>
        <strain evidence="2 3">B4135</strain>
    </source>
</reference>
<proteinExistence type="predicted"/>
<dbReference type="AlphaFoldDB" id="A0A150M810"/>
<dbReference type="EMBL" id="LQYT01000030">
    <property type="protein sequence ID" value="KYD20687.1"/>
    <property type="molecule type" value="Genomic_DNA"/>
</dbReference>
<evidence type="ECO:0000256" key="1">
    <source>
        <dbReference type="SAM" id="MobiDB-lite"/>
    </source>
</evidence>